<dbReference type="AlphaFoldDB" id="A0A0W7TNF8"/>
<evidence type="ECO:0000313" key="2">
    <source>
        <dbReference type="Proteomes" id="UP000053433"/>
    </source>
</evidence>
<dbReference type="Proteomes" id="UP000053433">
    <property type="component" value="Unassembled WGS sequence"/>
</dbReference>
<dbReference type="RefSeq" id="WP_009322118.1">
    <property type="nucleotide sequence ID" value="NZ_CATXDA010000001.1"/>
</dbReference>
<protein>
    <recommendedName>
        <fullName evidence="3">DUF3795 domain-containing protein</fullName>
    </recommendedName>
</protein>
<dbReference type="Pfam" id="PF12675">
    <property type="entry name" value="DUF3795"/>
    <property type="match status" value="1"/>
</dbReference>
<comment type="caution">
    <text evidence="1">The sequence shown here is derived from an EMBL/GenBank/DDBJ whole genome shotgun (WGS) entry which is preliminary data.</text>
</comment>
<organism evidence="1 2">
    <name type="scientific">Ruthenibacterium lactatiformans</name>
    <dbReference type="NCBI Taxonomy" id="1550024"/>
    <lineage>
        <taxon>Bacteria</taxon>
        <taxon>Bacillati</taxon>
        <taxon>Bacillota</taxon>
        <taxon>Clostridia</taxon>
        <taxon>Eubacteriales</taxon>
        <taxon>Oscillospiraceae</taxon>
        <taxon>Ruthenibacterium</taxon>
    </lineage>
</organism>
<reference evidence="1 2" key="1">
    <citation type="submission" date="2015-10" db="EMBL/GenBank/DDBJ databases">
        <title>A novel member of the family Ruminococcaceae isolated from human faeces.</title>
        <authorList>
            <person name="Shkoporov A.N."/>
            <person name="Chaplin A.V."/>
            <person name="Motuzova O.V."/>
            <person name="Kafarskaia L.I."/>
            <person name="Efimov B.A."/>
        </authorList>
    </citation>
    <scope>NUCLEOTIDE SEQUENCE [LARGE SCALE GENOMIC DNA]</scope>
    <source>
        <strain evidence="1 2">668</strain>
    </source>
</reference>
<dbReference type="InterPro" id="IPR024227">
    <property type="entry name" value="DUF3795"/>
</dbReference>
<evidence type="ECO:0000313" key="1">
    <source>
        <dbReference type="EMBL" id="KUE75364.1"/>
    </source>
</evidence>
<accession>A0A0W7TNF8</accession>
<proteinExistence type="predicted"/>
<gene>
    <name evidence="1" type="ORF">ASJ35_14305</name>
</gene>
<name>A0A0W7TNF8_9FIRM</name>
<sequence length="140" mass="15331">MSDPEYIGRIARSIAPCGLVCALCGKPSCKGCRESTDAELSCLCRQRTCCREKGFSGCWECPLFPCGEGMFSSAQSSSRRLTAFVRCVREDGADALASYLAANEAQGLLYHRDTVHFTGDYDISEDEAEILRLLREGSKP</sequence>
<evidence type="ECO:0008006" key="3">
    <source>
        <dbReference type="Google" id="ProtNLM"/>
    </source>
</evidence>
<dbReference type="EMBL" id="LMUA01000023">
    <property type="protein sequence ID" value="KUE75364.1"/>
    <property type="molecule type" value="Genomic_DNA"/>
</dbReference>